<reference evidence="3" key="1">
    <citation type="journal article" date="2014" name="Int. J. Syst. Evol. Microbiol.">
        <title>Complete genome sequence of Corynebacterium casei LMG S-19264T (=DSM 44701T), isolated from a smear-ripened cheese.</title>
        <authorList>
            <consortium name="US DOE Joint Genome Institute (JGI-PGF)"/>
            <person name="Walter F."/>
            <person name="Albersmeier A."/>
            <person name="Kalinowski J."/>
            <person name="Ruckert C."/>
        </authorList>
    </citation>
    <scope>NUCLEOTIDE SEQUENCE</scope>
    <source>
        <strain evidence="3">JCM 5016</strain>
    </source>
</reference>
<sequence length="251" mass="27505">MRIVGHGFLARHLSPLRDAYDGVVLLAAGVSWAAGTSEAEFAREADLVRRELRACRAEGSRLVFFSTASTGMYGAEGCRGREDEPVVPCTPYGRHKRGLEEEIRASGADHLILRMGHVVGPGQPAHQLLPSLIRQVRNGEVAIHRGAARDLIDIDDVVALVGRLLALGASRDVVNIASGVPVPIETVVERIERRLGTTAVRRYVDGHRGNHRVSIARLRRLVGPAYTRFDAHYHRRVLDKYVPLPDPSLSA</sequence>
<dbReference type="InterPro" id="IPR036291">
    <property type="entry name" value="NAD(P)-bd_dom_sf"/>
</dbReference>
<evidence type="ECO:0000313" key="4">
    <source>
        <dbReference type="Proteomes" id="UP000623010"/>
    </source>
</evidence>
<dbReference type="Gene3D" id="3.40.50.720">
    <property type="entry name" value="NAD(P)-binding Rossmann-like Domain"/>
    <property type="match status" value="1"/>
</dbReference>
<dbReference type="PANTHER" id="PTHR43000">
    <property type="entry name" value="DTDP-D-GLUCOSE 4,6-DEHYDRATASE-RELATED"/>
    <property type="match status" value="1"/>
</dbReference>
<keyword evidence="4" id="KW-1185">Reference proteome</keyword>
<dbReference type="Proteomes" id="UP000623010">
    <property type="component" value="Unassembled WGS sequence"/>
</dbReference>
<evidence type="ECO:0000256" key="1">
    <source>
        <dbReference type="ARBA" id="ARBA00007637"/>
    </source>
</evidence>
<comment type="similarity">
    <text evidence="1">Belongs to the NAD(P)-dependent epimerase/dehydratase family.</text>
</comment>
<evidence type="ECO:0000313" key="3">
    <source>
        <dbReference type="EMBL" id="GGZ81792.1"/>
    </source>
</evidence>
<dbReference type="InterPro" id="IPR001509">
    <property type="entry name" value="Epimerase_deHydtase"/>
</dbReference>
<gene>
    <name evidence="3" type="ORF">GCM10010389_19520</name>
</gene>
<dbReference type="Pfam" id="PF01370">
    <property type="entry name" value="Epimerase"/>
    <property type="match status" value="1"/>
</dbReference>
<dbReference type="CDD" id="cd08946">
    <property type="entry name" value="SDR_e"/>
    <property type="match status" value="1"/>
</dbReference>
<dbReference type="AlphaFoldDB" id="A0A918R0Q9"/>
<evidence type="ECO:0000259" key="2">
    <source>
        <dbReference type="Pfam" id="PF01370"/>
    </source>
</evidence>
<comment type="caution">
    <text evidence="3">The sequence shown here is derived from an EMBL/GenBank/DDBJ whole genome shotgun (WGS) entry which is preliminary data.</text>
</comment>
<accession>A0A918R0Q9</accession>
<proteinExistence type="inferred from homology"/>
<protein>
    <submittedName>
        <fullName evidence="3">NAD-dependent epimerase</fullName>
    </submittedName>
</protein>
<reference evidence="3" key="2">
    <citation type="submission" date="2020-09" db="EMBL/GenBank/DDBJ databases">
        <authorList>
            <person name="Sun Q."/>
            <person name="Ohkuma M."/>
        </authorList>
    </citation>
    <scope>NUCLEOTIDE SEQUENCE</scope>
    <source>
        <strain evidence="3">JCM 5016</strain>
    </source>
</reference>
<organism evidence="3 4">
    <name type="scientific">Streptomyces echinoruber</name>
    <dbReference type="NCBI Taxonomy" id="68898"/>
    <lineage>
        <taxon>Bacteria</taxon>
        <taxon>Bacillati</taxon>
        <taxon>Actinomycetota</taxon>
        <taxon>Actinomycetes</taxon>
        <taxon>Kitasatosporales</taxon>
        <taxon>Streptomycetaceae</taxon>
        <taxon>Streptomyces</taxon>
    </lineage>
</organism>
<dbReference type="SUPFAM" id="SSF51735">
    <property type="entry name" value="NAD(P)-binding Rossmann-fold domains"/>
    <property type="match status" value="1"/>
</dbReference>
<name>A0A918R0Q9_9ACTN</name>
<dbReference type="RefSeq" id="WP_190056954.1">
    <property type="nucleotide sequence ID" value="NZ_BMWH01000005.1"/>
</dbReference>
<feature type="domain" description="NAD-dependent epimerase/dehydratase" evidence="2">
    <location>
        <begin position="19"/>
        <end position="177"/>
    </location>
</feature>
<dbReference type="EMBL" id="BMWH01000005">
    <property type="protein sequence ID" value="GGZ81792.1"/>
    <property type="molecule type" value="Genomic_DNA"/>
</dbReference>